<feature type="domain" description="Methyl-accepting transducer" evidence="5">
    <location>
        <begin position="252"/>
        <end position="488"/>
    </location>
</feature>
<evidence type="ECO:0000313" key="8">
    <source>
        <dbReference type="Proteomes" id="UP001195660"/>
    </source>
</evidence>
<dbReference type="Pfam" id="PF00015">
    <property type="entry name" value="MCPsignal"/>
    <property type="match status" value="1"/>
</dbReference>
<dbReference type="CDD" id="cd06225">
    <property type="entry name" value="HAMP"/>
    <property type="match status" value="1"/>
</dbReference>
<name>A0ABS2CAV2_9NEIS</name>
<evidence type="ECO:0000256" key="2">
    <source>
        <dbReference type="ARBA" id="ARBA00029447"/>
    </source>
</evidence>
<dbReference type="PROSITE" id="PS50111">
    <property type="entry name" value="CHEMOTAXIS_TRANSDUC_2"/>
    <property type="match status" value="1"/>
</dbReference>
<dbReference type="Pfam" id="PF00672">
    <property type="entry name" value="HAMP"/>
    <property type="match status" value="1"/>
</dbReference>
<dbReference type="Gene3D" id="1.10.287.950">
    <property type="entry name" value="Methyl-accepting chemotaxis protein"/>
    <property type="match status" value="1"/>
</dbReference>
<dbReference type="SUPFAM" id="SSF58104">
    <property type="entry name" value="Methyl-accepting chemotaxis protein (MCP) signaling domain"/>
    <property type="match status" value="1"/>
</dbReference>
<keyword evidence="8" id="KW-1185">Reference proteome</keyword>
<evidence type="ECO:0000259" key="6">
    <source>
        <dbReference type="PROSITE" id="PS50885"/>
    </source>
</evidence>
<dbReference type="InterPro" id="IPR004089">
    <property type="entry name" value="MCPsignal_dom"/>
</dbReference>
<feature type="transmembrane region" description="Helical" evidence="4">
    <location>
        <begin position="172"/>
        <end position="195"/>
    </location>
</feature>
<evidence type="ECO:0000259" key="5">
    <source>
        <dbReference type="PROSITE" id="PS50111"/>
    </source>
</evidence>
<evidence type="ECO:0000256" key="1">
    <source>
        <dbReference type="ARBA" id="ARBA00023224"/>
    </source>
</evidence>
<reference evidence="7 8" key="1">
    <citation type="submission" date="2019-11" db="EMBL/GenBank/DDBJ databases">
        <title>Novel Deefgea species.</title>
        <authorList>
            <person name="Han J.-H."/>
        </authorList>
    </citation>
    <scope>NUCLEOTIDE SEQUENCE [LARGE SCALE GENOMIC DNA]</scope>
    <source>
        <strain evidence="7 8">LMG 24817</strain>
    </source>
</reference>
<keyword evidence="4" id="KW-1133">Transmembrane helix</keyword>
<dbReference type="EMBL" id="WOFE01000002">
    <property type="protein sequence ID" value="MBM5571182.1"/>
    <property type="molecule type" value="Genomic_DNA"/>
</dbReference>
<dbReference type="RefSeq" id="WP_203570508.1">
    <property type="nucleotide sequence ID" value="NZ_WOFE01000002.1"/>
</dbReference>
<dbReference type="InterPro" id="IPR004090">
    <property type="entry name" value="Chemotax_Me-accpt_rcpt"/>
</dbReference>
<dbReference type="PRINTS" id="PR00260">
    <property type="entry name" value="CHEMTRNSDUCR"/>
</dbReference>
<dbReference type="PROSITE" id="PS50885">
    <property type="entry name" value="HAMP"/>
    <property type="match status" value="1"/>
</dbReference>
<dbReference type="PANTHER" id="PTHR32089:SF112">
    <property type="entry name" value="LYSOZYME-LIKE PROTEIN-RELATED"/>
    <property type="match status" value="1"/>
</dbReference>
<comment type="similarity">
    <text evidence="2">Belongs to the methyl-accepting chemotaxis (MCP) protein family.</text>
</comment>
<protein>
    <submittedName>
        <fullName evidence="7">HAMP domain-containing protein</fullName>
    </submittedName>
</protein>
<proteinExistence type="inferred from homology"/>
<feature type="transmembrane region" description="Helical" evidence="4">
    <location>
        <begin position="7"/>
        <end position="29"/>
    </location>
</feature>
<dbReference type="PANTHER" id="PTHR32089">
    <property type="entry name" value="METHYL-ACCEPTING CHEMOTAXIS PROTEIN MCPB"/>
    <property type="match status" value="1"/>
</dbReference>
<sequence>MKISSQLKLVSAITVGALFIAVLICSWKLSVLTKNFTANQQMQTSLNQLAQMKSTMLTISRLDVMSPDISKQLQDGEAQIADIQKQLSNSLTDEQATVLNQVLNQSWQRYLKQFSNAVQIAETSPEDAIAIPEQLFRNDLTPVIGQISETSQAITLEANQAKTVIETDIKQLIWGVIIPIIFAGLIIVFSQLGFAKRLQHSLNAMGAVANQLREGQMSMRMPESQDELGQLGVAINQFLQQLHRVLNQTSRAALESRADAQRITELSTAVSHNTDSQAQQLNEIGQGSETLSSAIAYVGQLASQAASTAQSSLHATIDADQAGQTTLQNLASFSSHFQQVETEMQTLSLSFADIVAVSSTIKDIADQTNLLALNAAIEAARAGESGRGFAVVADEVRKLAQHTTESTKKIQDILQKTQNNTKVTTKAIQAAAIHLREFNEHGQIVSKSLSQIRIESEEVAEKMASIAAAVDQQTAAAQSIAEQVSRISHGLNKTNTDSRAMKQEMEGLTIVANDLEKSMSAFRFS</sequence>
<evidence type="ECO:0000256" key="4">
    <source>
        <dbReference type="SAM" id="Phobius"/>
    </source>
</evidence>
<dbReference type="SMART" id="SM00283">
    <property type="entry name" value="MA"/>
    <property type="match status" value="1"/>
</dbReference>
<keyword evidence="4" id="KW-0472">Membrane</keyword>
<keyword evidence="4" id="KW-0812">Transmembrane</keyword>
<evidence type="ECO:0000256" key="3">
    <source>
        <dbReference type="PROSITE-ProRule" id="PRU00284"/>
    </source>
</evidence>
<comment type="caution">
    <text evidence="7">The sequence shown here is derived from an EMBL/GenBank/DDBJ whole genome shotgun (WGS) entry which is preliminary data.</text>
</comment>
<dbReference type="InterPro" id="IPR003660">
    <property type="entry name" value="HAMP_dom"/>
</dbReference>
<accession>A0ABS2CAV2</accession>
<keyword evidence="1 3" id="KW-0807">Transducer</keyword>
<dbReference type="SMART" id="SM00304">
    <property type="entry name" value="HAMP"/>
    <property type="match status" value="1"/>
</dbReference>
<organism evidence="7 8">
    <name type="scientific">Deefgea chitinilytica</name>
    <dbReference type="NCBI Taxonomy" id="570276"/>
    <lineage>
        <taxon>Bacteria</taxon>
        <taxon>Pseudomonadati</taxon>
        <taxon>Pseudomonadota</taxon>
        <taxon>Betaproteobacteria</taxon>
        <taxon>Neisseriales</taxon>
        <taxon>Chitinibacteraceae</taxon>
        <taxon>Deefgea</taxon>
    </lineage>
</organism>
<gene>
    <name evidence="7" type="ORF">GM173_06260</name>
</gene>
<dbReference type="Proteomes" id="UP001195660">
    <property type="component" value="Unassembled WGS sequence"/>
</dbReference>
<evidence type="ECO:0000313" key="7">
    <source>
        <dbReference type="EMBL" id="MBM5571182.1"/>
    </source>
</evidence>
<feature type="domain" description="HAMP" evidence="6">
    <location>
        <begin position="196"/>
        <end position="247"/>
    </location>
</feature>